<dbReference type="OrthoDB" id="1438982at2"/>
<dbReference type="EMBL" id="BJYT01000004">
    <property type="protein sequence ID" value="GEO08812.1"/>
    <property type="molecule type" value="Genomic_DNA"/>
</dbReference>
<keyword evidence="1" id="KW-1133">Transmembrane helix</keyword>
<sequence length="193" mass="22623">MIAVLEQKRGFNYRRHTLFADKVLVETKSTSKIDKYEVRIEKLGFQTQYQADNTMPGKIFLVVCILIPVALTISELLLHNVGMRNLIVNYVCWLGLAIFSIFKQHQDDIYLVGGDKNLVFYRNIPSEQKVLEFIELVIKATKDNIKNKYLTFDPNTPDEEYIARLNWLKETDMITEEELENYKIDLEIKRLLS</sequence>
<evidence type="ECO:0000313" key="3">
    <source>
        <dbReference type="Proteomes" id="UP000321513"/>
    </source>
</evidence>
<reference evidence="2 3" key="1">
    <citation type="submission" date="2019-07" db="EMBL/GenBank/DDBJ databases">
        <title>Whole genome shotgun sequence of Segetibacter aerophilus NBRC 106135.</title>
        <authorList>
            <person name="Hosoyama A."/>
            <person name="Uohara A."/>
            <person name="Ohji S."/>
            <person name="Ichikawa N."/>
        </authorList>
    </citation>
    <scope>NUCLEOTIDE SEQUENCE [LARGE SCALE GENOMIC DNA]</scope>
    <source>
        <strain evidence="2 3">NBRC 106135</strain>
    </source>
</reference>
<organism evidence="2 3">
    <name type="scientific">Segetibacter aerophilus</name>
    <dbReference type="NCBI Taxonomy" id="670293"/>
    <lineage>
        <taxon>Bacteria</taxon>
        <taxon>Pseudomonadati</taxon>
        <taxon>Bacteroidota</taxon>
        <taxon>Chitinophagia</taxon>
        <taxon>Chitinophagales</taxon>
        <taxon>Chitinophagaceae</taxon>
        <taxon>Segetibacter</taxon>
    </lineage>
</organism>
<proteinExistence type="predicted"/>
<evidence type="ECO:0000256" key="1">
    <source>
        <dbReference type="SAM" id="Phobius"/>
    </source>
</evidence>
<keyword evidence="3" id="KW-1185">Reference proteome</keyword>
<name>A0A512BA31_9BACT</name>
<keyword evidence="1" id="KW-0472">Membrane</keyword>
<evidence type="ECO:0000313" key="2">
    <source>
        <dbReference type="EMBL" id="GEO08812.1"/>
    </source>
</evidence>
<dbReference type="RefSeq" id="WP_147202878.1">
    <property type="nucleotide sequence ID" value="NZ_BJYT01000004.1"/>
</dbReference>
<feature type="transmembrane region" description="Helical" evidence="1">
    <location>
        <begin position="59"/>
        <end position="78"/>
    </location>
</feature>
<protein>
    <submittedName>
        <fullName evidence="2">Uncharacterized protein</fullName>
    </submittedName>
</protein>
<keyword evidence="1" id="KW-0812">Transmembrane</keyword>
<dbReference type="Proteomes" id="UP000321513">
    <property type="component" value="Unassembled WGS sequence"/>
</dbReference>
<gene>
    <name evidence="2" type="ORF">SAE01_13080</name>
</gene>
<feature type="transmembrane region" description="Helical" evidence="1">
    <location>
        <begin position="85"/>
        <end position="102"/>
    </location>
</feature>
<accession>A0A512BA31</accession>
<comment type="caution">
    <text evidence="2">The sequence shown here is derived from an EMBL/GenBank/DDBJ whole genome shotgun (WGS) entry which is preliminary data.</text>
</comment>
<dbReference type="AlphaFoldDB" id="A0A512BA31"/>